<dbReference type="EMBL" id="CAJPDQ010000028">
    <property type="protein sequence ID" value="CAF9927928.1"/>
    <property type="molecule type" value="Genomic_DNA"/>
</dbReference>
<evidence type="ECO:0000313" key="3">
    <source>
        <dbReference type="EMBL" id="CAF9927928.1"/>
    </source>
</evidence>
<organism evidence="3 4">
    <name type="scientific">Gomphillus americanus</name>
    <dbReference type="NCBI Taxonomy" id="1940652"/>
    <lineage>
        <taxon>Eukaryota</taxon>
        <taxon>Fungi</taxon>
        <taxon>Dikarya</taxon>
        <taxon>Ascomycota</taxon>
        <taxon>Pezizomycotina</taxon>
        <taxon>Lecanoromycetes</taxon>
        <taxon>OSLEUM clade</taxon>
        <taxon>Ostropomycetidae</taxon>
        <taxon>Ostropales</taxon>
        <taxon>Graphidaceae</taxon>
        <taxon>Gomphilloideae</taxon>
        <taxon>Gomphillus</taxon>
    </lineage>
</organism>
<dbReference type="Proteomes" id="UP000664169">
    <property type="component" value="Unassembled WGS sequence"/>
</dbReference>
<keyword evidence="2" id="KW-0472">Membrane</keyword>
<name>A0A8H3FUA8_9LECA</name>
<evidence type="ECO:0000256" key="2">
    <source>
        <dbReference type="SAM" id="Phobius"/>
    </source>
</evidence>
<accession>A0A8H3FUA8</accession>
<sequence>MDQAQIETITLEAYNCSPLFDDTGATGGNSSIANVTSTISGNLPATVMPTSTLTGSDAASTIIVASASSSSSSPSSGTSSSTAAGTSTTSSAAPSTTTVAASDTAATMAMTGISWLLAVGVMVLVQCM</sequence>
<keyword evidence="2" id="KW-0812">Transmembrane</keyword>
<keyword evidence="2" id="KW-1133">Transmembrane helix</keyword>
<proteinExistence type="predicted"/>
<comment type="caution">
    <text evidence="3">The sequence shown here is derived from an EMBL/GenBank/DDBJ whole genome shotgun (WGS) entry which is preliminary data.</text>
</comment>
<gene>
    <name evidence="3" type="ORF">GOMPHAMPRED_004551</name>
</gene>
<reference evidence="3" key="1">
    <citation type="submission" date="2021-03" db="EMBL/GenBank/DDBJ databases">
        <authorList>
            <person name="Tagirdzhanova G."/>
        </authorList>
    </citation>
    <scope>NUCLEOTIDE SEQUENCE</scope>
</reference>
<feature type="transmembrane region" description="Helical" evidence="2">
    <location>
        <begin position="105"/>
        <end position="125"/>
    </location>
</feature>
<keyword evidence="4" id="KW-1185">Reference proteome</keyword>
<dbReference type="AlphaFoldDB" id="A0A8H3FUA8"/>
<evidence type="ECO:0000313" key="4">
    <source>
        <dbReference type="Proteomes" id="UP000664169"/>
    </source>
</evidence>
<feature type="region of interest" description="Disordered" evidence="1">
    <location>
        <begin position="67"/>
        <end position="98"/>
    </location>
</feature>
<protein>
    <submittedName>
        <fullName evidence="3">Uncharacterized protein</fullName>
    </submittedName>
</protein>
<evidence type="ECO:0000256" key="1">
    <source>
        <dbReference type="SAM" id="MobiDB-lite"/>
    </source>
</evidence>